<feature type="region of interest" description="Disordered" evidence="1">
    <location>
        <begin position="1"/>
        <end position="49"/>
    </location>
</feature>
<organism evidence="2">
    <name type="scientific">Aphanomyces astaci</name>
    <name type="common">Crayfish plague agent</name>
    <dbReference type="NCBI Taxonomy" id="112090"/>
    <lineage>
        <taxon>Eukaryota</taxon>
        <taxon>Sar</taxon>
        <taxon>Stramenopiles</taxon>
        <taxon>Oomycota</taxon>
        <taxon>Saprolegniomycetes</taxon>
        <taxon>Saprolegniales</taxon>
        <taxon>Verrucalvaceae</taxon>
        <taxon>Aphanomyces</taxon>
    </lineage>
</organism>
<evidence type="ECO:0000313" key="2">
    <source>
        <dbReference type="EMBL" id="ETV88784.1"/>
    </source>
</evidence>
<evidence type="ECO:0000256" key="1">
    <source>
        <dbReference type="SAM" id="MobiDB-lite"/>
    </source>
</evidence>
<reference evidence="2" key="1">
    <citation type="submission" date="2013-12" db="EMBL/GenBank/DDBJ databases">
        <title>The Genome Sequence of Aphanomyces astaci APO3.</title>
        <authorList>
            <consortium name="The Broad Institute Genomics Platform"/>
            <person name="Russ C."/>
            <person name="Tyler B."/>
            <person name="van West P."/>
            <person name="Dieguez-Uribeondo J."/>
            <person name="Young S.K."/>
            <person name="Zeng Q."/>
            <person name="Gargeya S."/>
            <person name="Fitzgerald M."/>
            <person name="Abouelleil A."/>
            <person name="Alvarado L."/>
            <person name="Chapman S.B."/>
            <person name="Gainer-Dewar J."/>
            <person name="Goldberg J."/>
            <person name="Griggs A."/>
            <person name="Gujja S."/>
            <person name="Hansen M."/>
            <person name="Howarth C."/>
            <person name="Imamovic A."/>
            <person name="Ireland A."/>
            <person name="Larimer J."/>
            <person name="McCowan C."/>
            <person name="Murphy C."/>
            <person name="Pearson M."/>
            <person name="Poon T.W."/>
            <person name="Priest M."/>
            <person name="Roberts A."/>
            <person name="Saif S."/>
            <person name="Shea T."/>
            <person name="Sykes S."/>
            <person name="Wortman J."/>
            <person name="Nusbaum C."/>
            <person name="Birren B."/>
        </authorList>
    </citation>
    <scope>NUCLEOTIDE SEQUENCE [LARGE SCALE GENOMIC DNA]</scope>
    <source>
        <strain evidence="2">APO3</strain>
    </source>
</reference>
<dbReference type="AlphaFoldDB" id="W4HBX5"/>
<feature type="compositionally biased region" description="Basic residues" evidence="1">
    <location>
        <begin position="1"/>
        <end position="11"/>
    </location>
</feature>
<proteinExistence type="predicted"/>
<dbReference type="EMBL" id="KI913114">
    <property type="protein sequence ID" value="ETV88784.1"/>
    <property type="molecule type" value="Genomic_DNA"/>
</dbReference>
<dbReference type="RefSeq" id="XP_009821184.1">
    <property type="nucleotide sequence ID" value="XM_009822882.1"/>
</dbReference>
<sequence>MQLKHPSRPKHSMQPSRPFQSPHRPVGRAQLRGRRPPLLGLQPPSPPRR</sequence>
<gene>
    <name evidence="2" type="ORF">H257_00282</name>
</gene>
<dbReference type="VEuPathDB" id="FungiDB:H257_00282"/>
<accession>W4HBX5</accession>
<protein>
    <submittedName>
        <fullName evidence="2">Uncharacterized protein</fullName>
    </submittedName>
</protein>
<name>W4HBX5_APHAT</name>
<dbReference type="GeneID" id="20802278"/>